<dbReference type="InterPro" id="IPR025685">
    <property type="entry name" value="YoaP-like_dom"/>
</dbReference>
<dbReference type="InterPro" id="IPR016181">
    <property type="entry name" value="Acyl_CoA_acyltransferase"/>
</dbReference>
<dbReference type="SUPFAM" id="SSF52833">
    <property type="entry name" value="Thioredoxin-like"/>
    <property type="match status" value="1"/>
</dbReference>
<gene>
    <name evidence="2" type="ORF">JOC94_004117</name>
</gene>
<dbReference type="InterPro" id="IPR000182">
    <property type="entry name" value="GNAT_dom"/>
</dbReference>
<evidence type="ECO:0000313" key="2">
    <source>
        <dbReference type="EMBL" id="MBM7717093.1"/>
    </source>
</evidence>
<dbReference type="EMBL" id="JAFBFH010000038">
    <property type="protein sequence ID" value="MBM7717093.1"/>
    <property type="molecule type" value="Genomic_DNA"/>
</dbReference>
<dbReference type="Proteomes" id="UP000823485">
    <property type="component" value="Unassembled WGS sequence"/>
</dbReference>
<dbReference type="InterPro" id="IPR036249">
    <property type="entry name" value="Thioredoxin-like_sf"/>
</dbReference>
<dbReference type="Gene3D" id="3.40.630.30">
    <property type="match status" value="1"/>
</dbReference>
<proteinExistence type="predicted"/>
<sequence length="283" mass="32449">MLPLSGKVIIGVTYVLEKITIYNNEFGDGTMGFVQITKRNIESEHICCALGAKQYEHAVSEKKKWLTERMEEGLVFYRLDERAKVFIEYLPAEMAWVPIGAPNYMYINCLWVSGRHKNNGYAKQLLAHCKEDAINRGMDGIVHIVGKKKYPYLSDKRFFEHMGFELADQTEPYFQLVALRWNEQAVLPSFKKQLKTFFDDEGISIYYTAQCPFAVGILDELGKIAENKGIPFKTVRITTKEEAQNAPTIWTTFGLFYNGKYITHEIISPNKFDKLLTKLLAAG</sequence>
<protein>
    <submittedName>
        <fullName evidence="2">Ribosomal protein S18 acetylase RimI-like enzyme</fullName>
    </submittedName>
</protein>
<dbReference type="Pfam" id="PF14268">
    <property type="entry name" value="YoaP"/>
    <property type="match status" value="1"/>
</dbReference>
<dbReference type="SUPFAM" id="SSF55729">
    <property type="entry name" value="Acyl-CoA N-acyltransferases (Nat)"/>
    <property type="match status" value="1"/>
</dbReference>
<name>A0ABS2RBQ4_9BACI</name>
<comment type="caution">
    <text evidence="2">The sequence shown here is derived from an EMBL/GenBank/DDBJ whole genome shotgun (WGS) entry which is preliminary data.</text>
</comment>
<keyword evidence="3" id="KW-1185">Reference proteome</keyword>
<feature type="domain" description="N-acetyltransferase" evidence="1">
    <location>
        <begin position="34"/>
        <end position="186"/>
    </location>
</feature>
<dbReference type="CDD" id="cd04301">
    <property type="entry name" value="NAT_SF"/>
    <property type="match status" value="1"/>
</dbReference>
<evidence type="ECO:0000259" key="1">
    <source>
        <dbReference type="PROSITE" id="PS51186"/>
    </source>
</evidence>
<evidence type="ECO:0000313" key="3">
    <source>
        <dbReference type="Proteomes" id="UP000823485"/>
    </source>
</evidence>
<reference evidence="2 3" key="1">
    <citation type="submission" date="2021-01" db="EMBL/GenBank/DDBJ databases">
        <title>Genomic Encyclopedia of Type Strains, Phase IV (KMG-IV): sequencing the most valuable type-strain genomes for metagenomic binning, comparative biology and taxonomic classification.</title>
        <authorList>
            <person name="Goeker M."/>
        </authorList>
    </citation>
    <scope>NUCLEOTIDE SEQUENCE [LARGE SCALE GENOMIC DNA]</scope>
    <source>
        <strain evidence="2 3">DSM 105453</strain>
    </source>
</reference>
<dbReference type="PROSITE" id="PS51186">
    <property type="entry name" value="GNAT"/>
    <property type="match status" value="1"/>
</dbReference>
<dbReference type="Pfam" id="PF00583">
    <property type="entry name" value="Acetyltransf_1"/>
    <property type="match status" value="1"/>
</dbReference>
<accession>A0ABS2RBQ4</accession>
<organism evidence="2 3">
    <name type="scientific">Siminovitchia thermophila</name>
    <dbReference type="NCBI Taxonomy" id="1245522"/>
    <lineage>
        <taxon>Bacteria</taxon>
        <taxon>Bacillati</taxon>
        <taxon>Bacillota</taxon>
        <taxon>Bacilli</taxon>
        <taxon>Bacillales</taxon>
        <taxon>Bacillaceae</taxon>
        <taxon>Siminovitchia</taxon>
    </lineage>
</organism>